<evidence type="ECO:0000313" key="3">
    <source>
        <dbReference type="Proteomes" id="UP001501455"/>
    </source>
</evidence>
<comment type="caution">
    <text evidence="2">The sequence shown here is derived from an EMBL/GenBank/DDBJ whole genome shotgun (WGS) entry which is preliminary data.</text>
</comment>
<keyword evidence="3" id="KW-1185">Reference proteome</keyword>
<accession>A0ABP6TXU2</accession>
<proteinExistence type="predicted"/>
<protein>
    <submittedName>
        <fullName evidence="2">Uncharacterized protein</fullName>
    </submittedName>
</protein>
<feature type="transmembrane region" description="Helical" evidence="1">
    <location>
        <begin position="12"/>
        <end position="33"/>
    </location>
</feature>
<dbReference type="Proteomes" id="UP001501455">
    <property type="component" value="Unassembled WGS sequence"/>
</dbReference>
<feature type="transmembrane region" description="Helical" evidence="1">
    <location>
        <begin position="183"/>
        <end position="205"/>
    </location>
</feature>
<sequence>MTTLAGDLAATVLTLVGLVVTAGGAVLAAWAALKANNPKLRLGYRLHSSAELLADHGSSGLSVTHNGTALTSPHVASVQIVNQGRRDIVSAMFHNGDPVEFDLGEPILALLGTESSPSSSHAPSATVSGSKLLVPPSHVRRKQRITYTVLLDGPVAGLGTRHSLVNVDVREAGSDDKLGCTGWLIFGVLTALAVTLVGIAFTMILPNAWVAWLQDLDNRMG</sequence>
<keyword evidence="1" id="KW-0472">Membrane</keyword>
<evidence type="ECO:0000313" key="2">
    <source>
        <dbReference type="EMBL" id="GAA3500178.1"/>
    </source>
</evidence>
<evidence type="ECO:0000256" key="1">
    <source>
        <dbReference type="SAM" id="Phobius"/>
    </source>
</evidence>
<keyword evidence="1" id="KW-1133">Transmembrane helix</keyword>
<reference evidence="3" key="1">
    <citation type="journal article" date="2019" name="Int. J. Syst. Evol. Microbiol.">
        <title>The Global Catalogue of Microorganisms (GCM) 10K type strain sequencing project: providing services to taxonomists for standard genome sequencing and annotation.</title>
        <authorList>
            <consortium name="The Broad Institute Genomics Platform"/>
            <consortium name="The Broad Institute Genome Sequencing Center for Infectious Disease"/>
            <person name="Wu L."/>
            <person name="Ma J."/>
        </authorList>
    </citation>
    <scope>NUCLEOTIDE SEQUENCE [LARGE SCALE GENOMIC DNA]</scope>
    <source>
        <strain evidence="3">JCM 4816</strain>
    </source>
</reference>
<name>A0ABP6TXU2_9ACTN</name>
<dbReference type="RefSeq" id="WP_345581193.1">
    <property type="nucleotide sequence ID" value="NZ_BAAAXF010000052.1"/>
</dbReference>
<dbReference type="EMBL" id="BAAAXF010000052">
    <property type="protein sequence ID" value="GAA3500178.1"/>
    <property type="molecule type" value="Genomic_DNA"/>
</dbReference>
<organism evidence="2 3">
    <name type="scientific">Streptomyces prasinosporus</name>
    <dbReference type="NCBI Taxonomy" id="68256"/>
    <lineage>
        <taxon>Bacteria</taxon>
        <taxon>Bacillati</taxon>
        <taxon>Actinomycetota</taxon>
        <taxon>Actinomycetes</taxon>
        <taxon>Kitasatosporales</taxon>
        <taxon>Streptomycetaceae</taxon>
        <taxon>Streptomyces</taxon>
        <taxon>Streptomyces albogriseolus group</taxon>
    </lineage>
</organism>
<keyword evidence="1" id="KW-0812">Transmembrane</keyword>
<gene>
    <name evidence="2" type="ORF">GCM10019016_072830</name>
</gene>